<reference evidence="7" key="1">
    <citation type="journal article" date="2019" name="Int. J. Syst. Evol. Microbiol.">
        <title>The Global Catalogue of Microorganisms (GCM) 10K type strain sequencing project: providing services to taxonomists for standard genome sequencing and annotation.</title>
        <authorList>
            <consortium name="The Broad Institute Genomics Platform"/>
            <consortium name="The Broad Institute Genome Sequencing Center for Infectious Disease"/>
            <person name="Wu L."/>
            <person name="Ma J."/>
        </authorList>
    </citation>
    <scope>NUCLEOTIDE SEQUENCE [LARGE SCALE GENOMIC DNA]</scope>
    <source>
        <strain evidence="7">CGMCC 4.7177</strain>
    </source>
</reference>
<accession>A0ABW4SDU4</accession>
<proteinExistence type="predicted"/>
<dbReference type="Pfam" id="PF09685">
    <property type="entry name" value="MamF_MmsF"/>
    <property type="match status" value="1"/>
</dbReference>
<dbReference type="EMBL" id="JBHUGI010000008">
    <property type="protein sequence ID" value="MFD1927456.1"/>
    <property type="molecule type" value="Genomic_DNA"/>
</dbReference>
<keyword evidence="2 5" id="KW-0812">Transmembrane</keyword>
<dbReference type="PANTHER" id="PTHR36460:SF1">
    <property type="entry name" value="UPF0132 DOMAIN PROTEIN (AFU_ORTHOLOGUE AFUA_3G10255)"/>
    <property type="match status" value="1"/>
</dbReference>
<evidence type="ECO:0000256" key="5">
    <source>
        <dbReference type="SAM" id="Phobius"/>
    </source>
</evidence>
<dbReference type="PANTHER" id="PTHR36460">
    <property type="entry name" value="UPF0132 DOMAIN PROTEIN (AFU_ORTHOLOGUE AFUA_3G10255)"/>
    <property type="match status" value="1"/>
</dbReference>
<evidence type="ECO:0000313" key="6">
    <source>
        <dbReference type="EMBL" id="MFD1927456.1"/>
    </source>
</evidence>
<feature type="transmembrane region" description="Helical" evidence="5">
    <location>
        <begin position="70"/>
        <end position="93"/>
    </location>
</feature>
<name>A0ABW4SDU4_9BACL</name>
<organism evidence="6 7">
    <name type="scientific">Sporosarcina siberiensis</name>
    <dbReference type="NCBI Taxonomy" id="1365606"/>
    <lineage>
        <taxon>Bacteria</taxon>
        <taxon>Bacillati</taxon>
        <taxon>Bacillota</taxon>
        <taxon>Bacilli</taxon>
        <taxon>Bacillales</taxon>
        <taxon>Caryophanaceae</taxon>
        <taxon>Sporosarcina</taxon>
    </lineage>
</organism>
<keyword evidence="4 5" id="KW-0472">Membrane</keyword>
<evidence type="ECO:0000256" key="3">
    <source>
        <dbReference type="ARBA" id="ARBA00022989"/>
    </source>
</evidence>
<protein>
    <submittedName>
        <fullName evidence="6">DUF4870 domain-containing protein</fullName>
    </submittedName>
</protein>
<feature type="transmembrane region" description="Helical" evidence="5">
    <location>
        <begin position="39"/>
        <end position="58"/>
    </location>
</feature>
<evidence type="ECO:0000256" key="1">
    <source>
        <dbReference type="ARBA" id="ARBA00004141"/>
    </source>
</evidence>
<evidence type="ECO:0000256" key="2">
    <source>
        <dbReference type="ARBA" id="ARBA00022692"/>
    </source>
</evidence>
<gene>
    <name evidence="6" type="ORF">ACFSFY_05175</name>
</gene>
<sequence>MTNDQQTNPSAGDRATEQTIFKEETIVKKPTALGLEENIAGLLSYLFPPIIAIVLLFMEKENKFVRFHAIQSIILTVTIIVLAIGLTIFGVILSAIKLGFIGGIISFGFWILAGPLFFFTAVFLIYQAYQGKMFKLPVIGNIAEKHAGPKSVEI</sequence>
<keyword evidence="7" id="KW-1185">Reference proteome</keyword>
<evidence type="ECO:0000256" key="4">
    <source>
        <dbReference type="ARBA" id="ARBA00023136"/>
    </source>
</evidence>
<evidence type="ECO:0000313" key="7">
    <source>
        <dbReference type="Proteomes" id="UP001597218"/>
    </source>
</evidence>
<keyword evidence="3 5" id="KW-1133">Transmembrane helix</keyword>
<dbReference type="InterPro" id="IPR019109">
    <property type="entry name" value="MamF_MmsF"/>
</dbReference>
<dbReference type="RefSeq" id="WP_381536113.1">
    <property type="nucleotide sequence ID" value="NZ_JBHUGI010000008.1"/>
</dbReference>
<comment type="subcellular location">
    <subcellularLocation>
        <location evidence="1">Membrane</location>
        <topology evidence="1">Multi-pass membrane protein</topology>
    </subcellularLocation>
</comment>
<feature type="transmembrane region" description="Helical" evidence="5">
    <location>
        <begin position="99"/>
        <end position="126"/>
    </location>
</feature>
<dbReference type="Proteomes" id="UP001597218">
    <property type="component" value="Unassembled WGS sequence"/>
</dbReference>
<comment type="caution">
    <text evidence="6">The sequence shown here is derived from an EMBL/GenBank/DDBJ whole genome shotgun (WGS) entry which is preliminary data.</text>
</comment>